<gene>
    <name evidence="2" type="ORF">TUBRATIS_003460</name>
</gene>
<protein>
    <submittedName>
        <fullName evidence="2">Uncharacterized protein</fullName>
    </submittedName>
</protein>
<sequence length="292" mass="34022">MSGTRRSHKIQPRNTEKQESKHSFILFYPKESIIMAALNLIITKRIFAVYNYKEIFKLYLCVLCLILIYKILSSKSLVLKHLKLGVVNFLGFIVSLNIFILAFLNIADLALLVKYFLMVSGDITHLFSILMVKFVILSMSICASLYFLQTRVFLPLLKHEVDTNSAVIKILKSVLMVLCFNILINFTLFYNLIYHFISMLIFLLYIGVNVAWPIFQLNLEKSYVLFGIKLKFFVILIGSVVMLFLFINQVAIQILLFNFSLNSFNGRFLFAKDYFLTTSWDFQTLRRVFNLN</sequence>
<dbReference type="EMBL" id="RCSS01000083">
    <property type="protein sequence ID" value="RVD93127.1"/>
    <property type="molecule type" value="Genomic_DNA"/>
</dbReference>
<keyword evidence="1" id="KW-0812">Transmembrane</keyword>
<feature type="transmembrane region" description="Helical" evidence="1">
    <location>
        <begin position="126"/>
        <end position="148"/>
    </location>
</feature>
<dbReference type="AlphaFoldDB" id="A0A437AQ36"/>
<evidence type="ECO:0000256" key="1">
    <source>
        <dbReference type="SAM" id="Phobius"/>
    </source>
</evidence>
<accession>A0A437AQ36</accession>
<name>A0A437AQ36_9MICR</name>
<feature type="transmembrane region" description="Helical" evidence="1">
    <location>
        <begin position="55"/>
        <end position="72"/>
    </location>
</feature>
<keyword evidence="1" id="KW-0472">Membrane</keyword>
<feature type="transmembrane region" description="Helical" evidence="1">
    <location>
        <begin position="232"/>
        <end position="256"/>
    </location>
</feature>
<feature type="transmembrane region" description="Helical" evidence="1">
    <location>
        <begin position="192"/>
        <end position="212"/>
    </location>
</feature>
<proteinExistence type="predicted"/>
<feature type="transmembrane region" description="Helical" evidence="1">
    <location>
        <begin position="169"/>
        <end position="186"/>
    </location>
</feature>
<keyword evidence="1" id="KW-1133">Transmembrane helix</keyword>
<reference evidence="2 3" key="1">
    <citation type="submission" date="2018-10" db="EMBL/GenBank/DDBJ databases">
        <title>Draft genome sequence of the microsporidian Tubulinosema ratisbonensis.</title>
        <authorList>
            <person name="Polonais V."/>
            <person name="Peyretaillade E."/>
            <person name="Niehus S."/>
            <person name="Wawrzyniak I."/>
            <person name="Franchet A."/>
            <person name="Gaspin C."/>
            <person name="Reichstadt M."/>
            <person name="Belser C."/>
            <person name="Labadie K."/>
            <person name="Delbac F."/>
            <person name="Ferrandon D."/>
        </authorList>
    </citation>
    <scope>NUCLEOTIDE SEQUENCE [LARGE SCALE GENOMIC DNA]</scope>
    <source>
        <strain evidence="2 3">Franzen</strain>
    </source>
</reference>
<organism evidence="2 3">
    <name type="scientific">Tubulinosema ratisbonensis</name>
    <dbReference type="NCBI Taxonomy" id="291195"/>
    <lineage>
        <taxon>Eukaryota</taxon>
        <taxon>Fungi</taxon>
        <taxon>Fungi incertae sedis</taxon>
        <taxon>Microsporidia</taxon>
        <taxon>Tubulinosematoidea</taxon>
        <taxon>Tubulinosematidae</taxon>
        <taxon>Tubulinosema</taxon>
    </lineage>
</organism>
<keyword evidence="3" id="KW-1185">Reference proteome</keyword>
<dbReference type="Proteomes" id="UP000282876">
    <property type="component" value="Unassembled WGS sequence"/>
</dbReference>
<evidence type="ECO:0000313" key="3">
    <source>
        <dbReference type="Proteomes" id="UP000282876"/>
    </source>
</evidence>
<feature type="transmembrane region" description="Helical" evidence="1">
    <location>
        <begin position="84"/>
        <end position="106"/>
    </location>
</feature>
<comment type="caution">
    <text evidence="2">The sequence shown here is derived from an EMBL/GenBank/DDBJ whole genome shotgun (WGS) entry which is preliminary data.</text>
</comment>
<evidence type="ECO:0000313" key="2">
    <source>
        <dbReference type="EMBL" id="RVD93127.1"/>
    </source>
</evidence>
<dbReference type="VEuPathDB" id="MicrosporidiaDB:TUBRATIS_003460"/>